<evidence type="ECO:0000256" key="3">
    <source>
        <dbReference type="ARBA" id="ARBA00022475"/>
    </source>
</evidence>
<dbReference type="Pfam" id="PF00528">
    <property type="entry name" value="BPD_transp_1"/>
    <property type="match status" value="1"/>
</dbReference>
<dbReference type="InterPro" id="IPR035906">
    <property type="entry name" value="MetI-like_sf"/>
</dbReference>
<feature type="domain" description="ABC transmembrane type-1" evidence="9">
    <location>
        <begin position="70"/>
        <end position="267"/>
    </location>
</feature>
<evidence type="ECO:0000256" key="4">
    <source>
        <dbReference type="ARBA" id="ARBA00022519"/>
    </source>
</evidence>
<evidence type="ECO:0000313" key="11">
    <source>
        <dbReference type="Proteomes" id="UP000192140"/>
    </source>
</evidence>
<feature type="transmembrane region" description="Helical" evidence="8">
    <location>
        <begin position="142"/>
        <end position="163"/>
    </location>
</feature>
<dbReference type="InterPro" id="IPR000515">
    <property type="entry name" value="MetI-like"/>
</dbReference>
<keyword evidence="5 8" id="KW-0812">Transmembrane</keyword>
<protein>
    <submittedName>
        <fullName evidence="10">ABC transporter (Permease protein)</fullName>
    </submittedName>
</protein>
<keyword evidence="3" id="KW-1003">Cell membrane</keyword>
<feature type="transmembrane region" description="Helical" evidence="8">
    <location>
        <begin position="246"/>
        <end position="268"/>
    </location>
</feature>
<feature type="transmembrane region" description="Helical" evidence="8">
    <location>
        <begin position="12"/>
        <end position="39"/>
    </location>
</feature>
<dbReference type="EMBL" id="FCNP01000001">
    <property type="protein sequence ID" value="CVI54351.1"/>
    <property type="molecule type" value="Genomic_DNA"/>
</dbReference>
<dbReference type="CDD" id="cd06261">
    <property type="entry name" value="TM_PBP2"/>
    <property type="match status" value="1"/>
</dbReference>
<evidence type="ECO:0000256" key="5">
    <source>
        <dbReference type="ARBA" id="ARBA00022692"/>
    </source>
</evidence>
<gene>
    <name evidence="10" type="ORF">AGR7A_Cc10059</name>
</gene>
<dbReference type="Proteomes" id="UP000192140">
    <property type="component" value="Unassembled WGS sequence"/>
</dbReference>
<evidence type="ECO:0000256" key="6">
    <source>
        <dbReference type="ARBA" id="ARBA00022989"/>
    </source>
</evidence>
<evidence type="ECO:0000256" key="2">
    <source>
        <dbReference type="ARBA" id="ARBA00022448"/>
    </source>
</evidence>
<name>A0A1S7TII9_9HYPH</name>
<reference evidence="10" key="1">
    <citation type="submission" date="2016-01" db="EMBL/GenBank/DDBJ databases">
        <authorList>
            <person name="Regsiter A."/>
            <person name="william w."/>
        </authorList>
    </citation>
    <scope>NUCLEOTIDE SEQUENCE</scope>
    <source>
        <strain evidence="10">NCPPB 1641</strain>
    </source>
</reference>
<keyword evidence="4" id="KW-0997">Cell inner membrane</keyword>
<feature type="transmembrane region" description="Helical" evidence="8">
    <location>
        <begin position="76"/>
        <end position="96"/>
    </location>
</feature>
<dbReference type="RefSeq" id="WP_020808421.1">
    <property type="nucleotide sequence ID" value="NZ_LT009775.1"/>
</dbReference>
<keyword evidence="6 8" id="KW-1133">Transmembrane helix</keyword>
<evidence type="ECO:0000313" key="10">
    <source>
        <dbReference type="EMBL" id="CVI54351.1"/>
    </source>
</evidence>
<dbReference type="Gene3D" id="1.10.3720.10">
    <property type="entry name" value="MetI-like"/>
    <property type="match status" value="1"/>
</dbReference>
<accession>A0A1S7TII9</accession>
<dbReference type="SUPFAM" id="SSF161098">
    <property type="entry name" value="MetI-like"/>
    <property type="match status" value="1"/>
</dbReference>
<dbReference type="GO" id="GO:0005886">
    <property type="term" value="C:plasma membrane"/>
    <property type="evidence" value="ECO:0007669"/>
    <property type="project" value="UniProtKB-SubCell"/>
</dbReference>
<feature type="transmembrane region" description="Helical" evidence="8">
    <location>
        <begin position="108"/>
        <end position="130"/>
    </location>
</feature>
<dbReference type="GO" id="GO:0055085">
    <property type="term" value="P:transmembrane transport"/>
    <property type="evidence" value="ECO:0007669"/>
    <property type="project" value="InterPro"/>
</dbReference>
<organism evidence="10 11">
    <name type="scientific">Agrobacterium deltaense NCPPB 1641</name>
    <dbReference type="NCBI Taxonomy" id="1183425"/>
    <lineage>
        <taxon>Bacteria</taxon>
        <taxon>Pseudomonadati</taxon>
        <taxon>Pseudomonadota</taxon>
        <taxon>Alphaproteobacteria</taxon>
        <taxon>Hyphomicrobiales</taxon>
        <taxon>Rhizobiaceae</taxon>
        <taxon>Rhizobium/Agrobacterium group</taxon>
        <taxon>Agrobacterium</taxon>
    </lineage>
</organism>
<evidence type="ECO:0000256" key="7">
    <source>
        <dbReference type="ARBA" id="ARBA00023136"/>
    </source>
</evidence>
<feature type="transmembrane region" description="Helical" evidence="8">
    <location>
        <begin position="196"/>
        <end position="214"/>
    </location>
</feature>
<sequence>MNGNSYFSARIFWPIMIVVAVVAVVLVLLPLVTIIWVSFFDNAIISFPPQGYTLRWYEAAWTMTRFREGLIASLELAISATAISLLVGIPASFVLARGPFRGREMIQSILIAPLIVPGIVAGAALYMFLIEVEITTEWPLSGSFLGLLIAHSLIAVPWTVRLVTASLIGMDRQLGEAASTMGARPWTTFRRVTWPIIRPGVMAGALFSFIISFIDLEKSLFLVAPGETTLPIEIVNYLEWSVDPTIAAVAAAQIALITAALLVTNHYFKLTRAF</sequence>
<comment type="subcellular location">
    <subcellularLocation>
        <location evidence="1">Cell inner membrane</location>
        <topology evidence="1">Multi-pass membrane protein</topology>
    </subcellularLocation>
    <subcellularLocation>
        <location evidence="8">Cell membrane</location>
        <topology evidence="8">Multi-pass membrane protein</topology>
    </subcellularLocation>
</comment>
<dbReference type="AlphaFoldDB" id="A0A1S7TII9"/>
<evidence type="ECO:0000259" key="9">
    <source>
        <dbReference type="PROSITE" id="PS50928"/>
    </source>
</evidence>
<keyword evidence="2 8" id="KW-0813">Transport</keyword>
<keyword evidence="11" id="KW-1185">Reference proteome</keyword>
<proteinExistence type="inferred from homology"/>
<dbReference type="PANTHER" id="PTHR43357:SF4">
    <property type="entry name" value="INNER MEMBRANE ABC TRANSPORTER PERMEASE PROTEIN YDCV"/>
    <property type="match status" value="1"/>
</dbReference>
<evidence type="ECO:0000256" key="1">
    <source>
        <dbReference type="ARBA" id="ARBA00004429"/>
    </source>
</evidence>
<evidence type="ECO:0000256" key="8">
    <source>
        <dbReference type="RuleBase" id="RU363032"/>
    </source>
</evidence>
<comment type="caution">
    <text evidence="10">The sequence shown here is derived from an EMBL/GenBank/DDBJ whole genome shotgun (WGS) entry which is preliminary data.</text>
</comment>
<comment type="similarity">
    <text evidence="8">Belongs to the binding-protein-dependent transport system permease family.</text>
</comment>
<keyword evidence="7 8" id="KW-0472">Membrane</keyword>
<dbReference type="PROSITE" id="PS50928">
    <property type="entry name" value="ABC_TM1"/>
    <property type="match status" value="1"/>
</dbReference>
<dbReference type="PANTHER" id="PTHR43357">
    <property type="entry name" value="INNER MEMBRANE ABC TRANSPORTER PERMEASE PROTEIN YDCV"/>
    <property type="match status" value="1"/>
</dbReference>